<organism evidence="2 3">
    <name type="scientific">Paramuricea clavata</name>
    <name type="common">Red gorgonian</name>
    <name type="synonym">Violescent sea-whip</name>
    <dbReference type="NCBI Taxonomy" id="317549"/>
    <lineage>
        <taxon>Eukaryota</taxon>
        <taxon>Metazoa</taxon>
        <taxon>Cnidaria</taxon>
        <taxon>Anthozoa</taxon>
        <taxon>Octocorallia</taxon>
        <taxon>Malacalcyonacea</taxon>
        <taxon>Plexauridae</taxon>
        <taxon>Paramuricea</taxon>
    </lineage>
</organism>
<protein>
    <submittedName>
        <fullName evidence="2">Uncharacterized protein</fullName>
    </submittedName>
</protein>
<evidence type="ECO:0000313" key="3">
    <source>
        <dbReference type="Proteomes" id="UP001152795"/>
    </source>
</evidence>
<evidence type="ECO:0000313" key="2">
    <source>
        <dbReference type="EMBL" id="CAB4027652.1"/>
    </source>
</evidence>
<evidence type="ECO:0000256" key="1">
    <source>
        <dbReference type="SAM" id="MobiDB-lite"/>
    </source>
</evidence>
<dbReference type="AlphaFoldDB" id="A0A6S7KK34"/>
<dbReference type="InterPro" id="IPR050951">
    <property type="entry name" value="Retrovirus_Pol_polyprotein"/>
</dbReference>
<dbReference type="PANTHER" id="PTHR37984">
    <property type="entry name" value="PROTEIN CBG26694"/>
    <property type="match status" value="1"/>
</dbReference>
<dbReference type="Gene3D" id="1.10.340.70">
    <property type="match status" value="1"/>
</dbReference>
<dbReference type="Pfam" id="PF17921">
    <property type="entry name" value="Integrase_H2C2"/>
    <property type="match status" value="1"/>
</dbReference>
<dbReference type="EMBL" id="CACRXK020014937">
    <property type="protein sequence ID" value="CAB4027652.1"/>
    <property type="molecule type" value="Genomic_DNA"/>
</dbReference>
<dbReference type="InterPro" id="IPR041588">
    <property type="entry name" value="Integrase_H2C2"/>
</dbReference>
<keyword evidence="3" id="KW-1185">Reference proteome</keyword>
<sequence length="141" mass="16384">MQKIAKRIAKADWEKHRRDPDVEPLIHVKDELSVAEGLIFREQRIVLPEALQRKVVKVGHKLGHLGTTKTKQMLREKNWFPLMNSMIDTAIDQCYECRVTTKLRSSKRTNQSDKYSKQTMGYSINRPRGTVSGRSLQPCYD</sequence>
<proteinExistence type="predicted"/>
<dbReference type="PANTHER" id="PTHR37984:SF11">
    <property type="entry name" value="INTEGRASE CATALYTIC DOMAIN-CONTAINING PROTEIN"/>
    <property type="match status" value="1"/>
</dbReference>
<name>A0A6S7KK34_PARCT</name>
<reference evidence="2" key="1">
    <citation type="submission" date="2020-04" db="EMBL/GenBank/DDBJ databases">
        <authorList>
            <person name="Alioto T."/>
            <person name="Alioto T."/>
            <person name="Gomez Garrido J."/>
        </authorList>
    </citation>
    <scope>NUCLEOTIDE SEQUENCE</scope>
    <source>
        <strain evidence="2">A484AB</strain>
    </source>
</reference>
<feature type="region of interest" description="Disordered" evidence="1">
    <location>
        <begin position="103"/>
        <end position="141"/>
    </location>
</feature>
<comment type="caution">
    <text evidence="2">The sequence shown here is derived from an EMBL/GenBank/DDBJ whole genome shotgun (WGS) entry which is preliminary data.</text>
</comment>
<dbReference type="Proteomes" id="UP001152795">
    <property type="component" value="Unassembled WGS sequence"/>
</dbReference>
<dbReference type="OrthoDB" id="5951220at2759"/>
<gene>
    <name evidence="2" type="ORF">PACLA_8A060832</name>
</gene>
<accession>A0A6S7KK34</accession>